<keyword evidence="1" id="KW-0732">Signal</keyword>
<dbReference type="Proteomes" id="UP001259832">
    <property type="component" value="Unassembled WGS sequence"/>
</dbReference>
<evidence type="ECO:0000313" key="2">
    <source>
        <dbReference type="EMBL" id="KAK1937085.1"/>
    </source>
</evidence>
<sequence>MAGKLNFVILWPVLFSLLLMTQSGDAASDSTTVIQDKRHLRAELSVATDESDQDRTMRSWKTVSSLFSKTKADKLFTKHGVGKTTSNLFETNAFGAWFVAVQMAYAKNPAKAKVDMISALTKRYGDEALAKMLATTEDDRIIREMKAIQLNNWDLDKRSVEDIYKLLKLDKDSDKLLENPLMATWVAYATKLDNENPYGAVFSTLSTRYEGKAFAIMLQNGKEFDDSVEIADKLEVFLMNTWQREKKSVVDIYKLLNLDKDGDQFFQNPLFETLSRYATFVNQKDSFSGVFSLLQSRYDDEKLADLLVTMKNWWPRNVLTKQLEDLLLKTWQSQGKTLDDVFKLLKLEKERELLYSKSFLTWVSFAVEVEKDPYRMIFSTLKRIYGEKTLTTLIVHAFDKPATLTLAEKLENILIHDWVKAKITVRDAFVRLKLNAEGENVFESMALSTWVSYTKEIERGNADKALVAVLREQFGDAELPRIIAKAHTQFSWNPEDEVTVLLEQLQKLLPKE</sequence>
<proteinExistence type="predicted"/>
<comment type="caution">
    <text evidence="2">The sequence shown here is derived from an EMBL/GenBank/DDBJ whole genome shotgun (WGS) entry which is preliminary data.</text>
</comment>
<dbReference type="AlphaFoldDB" id="A0AAD9LHY1"/>
<feature type="chain" id="PRO_5042058840" description="RxLR effector protein" evidence="1">
    <location>
        <begin position="27"/>
        <end position="512"/>
    </location>
</feature>
<evidence type="ECO:0008006" key="4">
    <source>
        <dbReference type="Google" id="ProtNLM"/>
    </source>
</evidence>
<name>A0AAD9LHY1_9STRA</name>
<keyword evidence="3" id="KW-1185">Reference proteome</keyword>
<accession>A0AAD9LHY1</accession>
<feature type="signal peptide" evidence="1">
    <location>
        <begin position="1"/>
        <end position="26"/>
    </location>
</feature>
<evidence type="ECO:0000313" key="3">
    <source>
        <dbReference type="Proteomes" id="UP001259832"/>
    </source>
</evidence>
<organism evidence="2 3">
    <name type="scientific">Phytophthora citrophthora</name>
    <dbReference type="NCBI Taxonomy" id="4793"/>
    <lineage>
        <taxon>Eukaryota</taxon>
        <taxon>Sar</taxon>
        <taxon>Stramenopiles</taxon>
        <taxon>Oomycota</taxon>
        <taxon>Peronosporomycetes</taxon>
        <taxon>Peronosporales</taxon>
        <taxon>Peronosporaceae</taxon>
        <taxon>Phytophthora</taxon>
    </lineage>
</organism>
<gene>
    <name evidence="2" type="ORF">P3T76_009863</name>
</gene>
<dbReference type="EMBL" id="JASMQC010000020">
    <property type="protein sequence ID" value="KAK1937085.1"/>
    <property type="molecule type" value="Genomic_DNA"/>
</dbReference>
<evidence type="ECO:0000256" key="1">
    <source>
        <dbReference type="SAM" id="SignalP"/>
    </source>
</evidence>
<reference evidence="2" key="1">
    <citation type="submission" date="2023-08" db="EMBL/GenBank/DDBJ databases">
        <title>Reference Genome Resource for the Citrus Pathogen Phytophthora citrophthora.</title>
        <authorList>
            <person name="Moller H."/>
            <person name="Coetzee B."/>
            <person name="Rose L.J."/>
            <person name="Van Niekerk J.M."/>
        </authorList>
    </citation>
    <scope>NUCLEOTIDE SEQUENCE</scope>
    <source>
        <strain evidence="2">STE-U-9442</strain>
    </source>
</reference>
<protein>
    <recommendedName>
        <fullName evidence="4">RxLR effector protein</fullName>
    </recommendedName>
</protein>